<comment type="caution">
    <text evidence="2">The sequence shown here is derived from an EMBL/GenBank/DDBJ whole genome shotgun (WGS) entry which is preliminary data.</text>
</comment>
<dbReference type="Proteomes" id="UP001177744">
    <property type="component" value="Unassembled WGS sequence"/>
</dbReference>
<evidence type="ECO:0000313" key="3">
    <source>
        <dbReference type="Proteomes" id="UP001177744"/>
    </source>
</evidence>
<feature type="compositionally biased region" description="Gly residues" evidence="1">
    <location>
        <begin position="206"/>
        <end position="217"/>
    </location>
</feature>
<sequence length="251" mass="26309">MSGGSSCSQTPSRAIPATHRVVLSDGGAAPTRDYNTTALPAPPQPPSGTLFGTTPECLDGTGPGTPLLPAPATLQRLIQSPPSEPPPGPANTPGFSTLTPYCRTALSSHVGQTYSTRWRLRSPACPPAPAGLPTHLSRAPVSTVTMWLCRAGPFSQGLVEQKREGAEHLLKLQSQRGGRILRDVLEPPTVSGAKLRPRGSRHGLGEEPGPGPLGAAGPGSTRARADPQLRDFREHRFPGEQVELLQKMGPA</sequence>
<reference evidence="2" key="1">
    <citation type="submission" date="2023-06" db="EMBL/GenBank/DDBJ databases">
        <title>Reference genome for the Northern bat (Eptesicus nilssonii), a most northern bat species.</title>
        <authorList>
            <person name="Laine V.N."/>
            <person name="Pulliainen A.T."/>
            <person name="Lilley T.M."/>
        </authorList>
    </citation>
    <scope>NUCLEOTIDE SEQUENCE</scope>
    <source>
        <strain evidence="2">BLF_Eptnil</strain>
        <tissue evidence="2">Kidney</tissue>
    </source>
</reference>
<evidence type="ECO:0000256" key="1">
    <source>
        <dbReference type="SAM" id="MobiDB-lite"/>
    </source>
</evidence>
<dbReference type="SUPFAM" id="SSF47240">
    <property type="entry name" value="Ferritin-like"/>
    <property type="match status" value="1"/>
</dbReference>
<feature type="region of interest" description="Disordered" evidence="1">
    <location>
        <begin position="187"/>
        <end position="251"/>
    </location>
</feature>
<feature type="compositionally biased region" description="Basic and acidic residues" evidence="1">
    <location>
        <begin position="223"/>
        <end position="238"/>
    </location>
</feature>
<keyword evidence="3" id="KW-1185">Reference proteome</keyword>
<feature type="region of interest" description="Disordered" evidence="1">
    <location>
        <begin position="1"/>
        <end position="70"/>
    </location>
</feature>
<feature type="compositionally biased region" description="Polar residues" evidence="1">
    <location>
        <begin position="1"/>
        <end position="12"/>
    </location>
</feature>
<accession>A0AA40IC68</accession>
<name>A0AA40IC68_CNENI</name>
<protein>
    <submittedName>
        <fullName evidence="2">Uncharacterized protein</fullName>
    </submittedName>
</protein>
<proteinExistence type="predicted"/>
<dbReference type="InterPro" id="IPR009078">
    <property type="entry name" value="Ferritin-like_SF"/>
</dbReference>
<feature type="region of interest" description="Disordered" evidence="1">
    <location>
        <begin position="77"/>
        <end position="96"/>
    </location>
</feature>
<evidence type="ECO:0000313" key="2">
    <source>
        <dbReference type="EMBL" id="KAK1346974.1"/>
    </source>
</evidence>
<organism evidence="2 3">
    <name type="scientific">Cnephaeus nilssonii</name>
    <name type="common">Northern bat</name>
    <name type="synonym">Eptesicus nilssonii</name>
    <dbReference type="NCBI Taxonomy" id="3371016"/>
    <lineage>
        <taxon>Eukaryota</taxon>
        <taxon>Metazoa</taxon>
        <taxon>Chordata</taxon>
        <taxon>Craniata</taxon>
        <taxon>Vertebrata</taxon>
        <taxon>Euteleostomi</taxon>
        <taxon>Mammalia</taxon>
        <taxon>Eutheria</taxon>
        <taxon>Laurasiatheria</taxon>
        <taxon>Chiroptera</taxon>
        <taxon>Yangochiroptera</taxon>
        <taxon>Vespertilionidae</taxon>
        <taxon>Cnephaeus</taxon>
    </lineage>
</organism>
<gene>
    <name evidence="2" type="ORF">QTO34_000834</name>
</gene>
<dbReference type="AlphaFoldDB" id="A0AA40IC68"/>
<dbReference type="EMBL" id="JAULJE010000001">
    <property type="protein sequence ID" value="KAK1346974.1"/>
    <property type="molecule type" value="Genomic_DNA"/>
</dbReference>